<dbReference type="EMBL" id="JANKHO010000332">
    <property type="protein sequence ID" value="KAJ3511356.1"/>
    <property type="molecule type" value="Genomic_DNA"/>
</dbReference>
<gene>
    <name evidence="10" type="ORF">NLJ89_g4150</name>
</gene>
<keyword evidence="8" id="KW-0539">Nucleus</keyword>
<protein>
    <recommendedName>
        <fullName evidence="3">H/ACA ribonucleoprotein complex non-core subunit NAF1</fullName>
    </recommendedName>
</protein>
<evidence type="ECO:0000256" key="9">
    <source>
        <dbReference type="SAM" id="MobiDB-lite"/>
    </source>
</evidence>
<dbReference type="SUPFAM" id="SSF50447">
    <property type="entry name" value="Translation proteins"/>
    <property type="match status" value="1"/>
</dbReference>
<dbReference type="Gene3D" id="2.40.10.230">
    <property type="entry name" value="Probable tRNA pseudouridine synthase domain"/>
    <property type="match status" value="1"/>
</dbReference>
<dbReference type="InterPro" id="IPR007504">
    <property type="entry name" value="H/ACA_rnp_Gar1/Naf1"/>
</dbReference>
<evidence type="ECO:0000256" key="8">
    <source>
        <dbReference type="ARBA" id="ARBA00023242"/>
    </source>
</evidence>
<dbReference type="Proteomes" id="UP001148786">
    <property type="component" value="Unassembled WGS sequence"/>
</dbReference>
<evidence type="ECO:0000256" key="5">
    <source>
        <dbReference type="ARBA" id="ARBA00022552"/>
    </source>
</evidence>
<dbReference type="InterPro" id="IPR009000">
    <property type="entry name" value="Transl_B-barrel_sf"/>
</dbReference>
<accession>A0A9W8K4I3</accession>
<evidence type="ECO:0000256" key="4">
    <source>
        <dbReference type="ARBA" id="ARBA00022517"/>
    </source>
</evidence>
<comment type="caution">
    <text evidence="10">The sequence shown here is derived from an EMBL/GenBank/DDBJ whole genome shotgun (WGS) entry which is preliminary data.</text>
</comment>
<dbReference type="PANTHER" id="PTHR31633:SF1">
    <property type="entry name" value="H_ACA RIBONUCLEOPROTEIN COMPLEX NON-CORE SUBUNIT NAF1"/>
    <property type="match status" value="1"/>
</dbReference>
<evidence type="ECO:0000313" key="11">
    <source>
        <dbReference type="Proteomes" id="UP001148786"/>
    </source>
</evidence>
<keyword evidence="11" id="KW-1185">Reference proteome</keyword>
<evidence type="ECO:0000256" key="1">
    <source>
        <dbReference type="ARBA" id="ARBA00004123"/>
    </source>
</evidence>
<proteinExistence type="inferred from homology"/>
<feature type="compositionally biased region" description="Acidic residues" evidence="9">
    <location>
        <begin position="96"/>
        <end position="110"/>
    </location>
</feature>
<feature type="region of interest" description="Disordered" evidence="9">
    <location>
        <begin position="21"/>
        <end position="139"/>
    </location>
</feature>
<keyword evidence="5" id="KW-0698">rRNA processing</keyword>
<dbReference type="InterPro" id="IPR040309">
    <property type="entry name" value="Naf1"/>
</dbReference>
<evidence type="ECO:0000313" key="10">
    <source>
        <dbReference type="EMBL" id="KAJ3511356.1"/>
    </source>
</evidence>
<name>A0A9W8K4I3_9AGAR</name>
<dbReference type="AlphaFoldDB" id="A0A9W8K4I3"/>
<dbReference type="OrthoDB" id="21550at2759"/>
<feature type="compositionally biased region" description="Acidic residues" evidence="9">
    <location>
        <begin position="50"/>
        <end position="62"/>
    </location>
</feature>
<dbReference type="PANTHER" id="PTHR31633">
    <property type="entry name" value="H/ACA RIBONUCLEOPROTEIN COMPLEX NON-CORE SUBUNIT NAF1"/>
    <property type="match status" value="1"/>
</dbReference>
<evidence type="ECO:0000256" key="2">
    <source>
        <dbReference type="ARBA" id="ARBA00009801"/>
    </source>
</evidence>
<evidence type="ECO:0000256" key="6">
    <source>
        <dbReference type="ARBA" id="ARBA00022553"/>
    </source>
</evidence>
<feature type="compositionally biased region" description="Acidic residues" evidence="9">
    <location>
        <begin position="275"/>
        <end position="288"/>
    </location>
</feature>
<dbReference type="GO" id="GO:0000493">
    <property type="term" value="P:box H/ACA snoRNP assembly"/>
    <property type="evidence" value="ECO:0007669"/>
    <property type="project" value="InterPro"/>
</dbReference>
<sequence length="569" mass="63156">MDFKVPQTLPQDLLLIQEWVQASQPPPKEETALSPQDTSAVDDDIKSSDIEDESDIDSEDEIAAVLTKGGATDEDERPKGLQPVSEPSETSSESVSDSDSESDSSDEEDGEVGRDIRTHQDLDDEEEPVPAPTSGTYFQTKHEVPEADITIPEVDKVGDHEVLEKVGEVMNIIDRAVIVRGLPSQTANRGSDRALDSDTLLVFDDRKVMGYIYETFGPTMQPLYQVKFNSSFPLDPERVRVGREVFHVPAKSHFVFVSQIKAMKGSDASNVHDEEPAEDELEFSDDEAEAAHRSRLKRKRGDSRARSVASSQASTPNPTLMRDRDLVDETFFSRNAYDEHGPYDVDYATAGPSSRPAPMPYDDPYGDAYTAPDVVEREARSEVASSSHKPPFERGPKQYDRRPYDRPEGTGREAMEQEVEVEVRSAMEAKDLQKCFKATTVQERHGRCLLLLSPLLAQLDKKGMPSQISNPTSIPTLKQILGHGEQDDYQPYGQGVMQPMPFVQPHINPRFASAFGLSLPFQQQQAYSPSTTTLAAHSPSAMAKWNDEWLGPVEQHSSSAPEESKNSTQ</sequence>
<dbReference type="GO" id="GO:0005732">
    <property type="term" value="C:sno(s)RNA-containing ribonucleoprotein complex"/>
    <property type="evidence" value="ECO:0007669"/>
    <property type="project" value="InterPro"/>
</dbReference>
<keyword evidence="6" id="KW-0597">Phosphoprotein</keyword>
<feature type="region of interest" description="Disordered" evidence="9">
    <location>
        <begin position="530"/>
        <end position="569"/>
    </location>
</feature>
<comment type="subcellular location">
    <subcellularLocation>
        <location evidence="1">Nucleus</location>
    </subcellularLocation>
</comment>
<feature type="region of interest" description="Disordered" evidence="9">
    <location>
        <begin position="377"/>
        <end position="417"/>
    </location>
</feature>
<dbReference type="GO" id="GO:0005634">
    <property type="term" value="C:nucleus"/>
    <property type="evidence" value="ECO:0007669"/>
    <property type="project" value="UniProtKB-SubCell"/>
</dbReference>
<reference evidence="10" key="1">
    <citation type="submission" date="2022-07" db="EMBL/GenBank/DDBJ databases">
        <title>Genome Sequence of Agrocybe chaxingu.</title>
        <authorList>
            <person name="Buettner E."/>
        </authorList>
    </citation>
    <scope>NUCLEOTIDE SEQUENCE</scope>
    <source>
        <strain evidence="10">MP-N11</strain>
    </source>
</reference>
<feature type="region of interest" description="Disordered" evidence="9">
    <location>
        <begin position="265"/>
        <end position="325"/>
    </location>
</feature>
<comment type="similarity">
    <text evidence="2">Belongs to the NAF1 family.</text>
</comment>
<feature type="compositionally biased region" description="Basic and acidic residues" evidence="9">
    <location>
        <begin position="390"/>
        <end position="417"/>
    </location>
</feature>
<dbReference type="GO" id="GO:0001522">
    <property type="term" value="P:pseudouridine synthesis"/>
    <property type="evidence" value="ECO:0007669"/>
    <property type="project" value="InterPro"/>
</dbReference>
<organism evidence="10 11">
    <name type="scientific">Agrocybe chaxingu</name>
    <dbReference type="NCBI Taxonomy" id="84603"/>
    <lineage>
        <taxon>Eukaryota</taxon>
        <taxon>Fungi</taxon>
        <taxon>Dikarya</taxon>
        <taxon>Basidiomycota</taxon>
        <taxon>Agaricomycotina</taxon>
        <taxon>Agaricomycetes</taxon>
        <taxon>Agaricomycetidae</taxon>
        <taxon>Agaricales</taxon>
        <taxon>Agaricineae</taxon>
        <taxon>Strophariaceae</taxon>
        <taxon>Agrocybe</taxon>
    </lineage>
</organism>
<keyword evidence="4" id="KW-0690">Ribosome biogenesis</keyword>
<dbReference type="GO" id="GO:0006364">
    <property type="term" value="P:rRNA processing"/>
    <property type="evidence" value="ECO:0007669"/>
    <property type="project" value="UniProtKB-KW"/>
</dbReference>
<feature type="compositionally biased region" description="Low complexity" evidence="9">
    <location>
        <begin position="85"/>
        <end position="95"/>
    </location>
</feature>
<dbReference type="GO" id="GO:0003723">
    <property type="term" value="F:RNA binding"/>
    <property type="evidence" value="ECO:0007669"/>
    <property type="project" value="UniProtKB-KW"/>
</dbReference>
<dbReference type="Pfam" id="PF04410">
    <property type="entry name" value="Gar1"/>
    <property type="match status" value="1"/>
</dbReference>
<evidence type="ECO:0000256" key="3">
    <source>
        <dbReference type="ARBA" id="ARBA00021438"/>
    </source>
</evidence>
<feature type="region of interest" description="Disordered" evidence="9">
    <location>
        <begin position="341"/>
        <end position="363"/>
    </location>
</feature>
<evidence type="ECO:0000256" key="7">
    <source>
        <dbReference type="ARBA" id="ARBA00022884"/>
    </source>
</evidence>
<feature type="compositionally biased region" description="Basic and acidic residues" evidence="9">
    <location>
        <begin position="111"/>
        <end position="121"/>
    </location>
</feature>
<keyword evidence="7" id="KW-0694">RNA-binding</keyword>
<dbReference type="InterPro" id="IPR038664">
    <property type="entry name" value="Gar1/Naf1_Cbf5-bd_sf"/>
</dbReference>